<dbReference type="STRING" id="452652.KSE_00870t"/>
<gene>
    <name evidence="2" type="ordered locus">KSE_00870t</name>
    <name evidence="3" type="ordered locus">KSE_75870t</name>
</gene>
<protein>
    <recommendedName>
        <fullName evidence="1">DSBA-like thioredoxin domain-containing protein</fullName>
    </recommendedName>
</protein>
<dbReference type="EMBL" id="AP010968">
    <property type="protein sequence ID" value="BAJ25938.1"/>
    <property type="molecule type" value="Genomic_DNA"/>
</dbReference>
<dbReference type="RefSeq" id="WP_014133259.1">
    <property type="nucleotide sequence ID" value="NC_016109.1"/>
</dbReference>
<evidence type="ECO:0000313" key="4">
    <source>
        <dbReference type="Proteomes" id="UP000007076"/>
    </source>
</evidence>
<dbReference type="EMBL" id="AP010968">
    <property type="protein sequence ID" value="BAJ33340.1"/>
    <property type="molecule type" value="Genomic_DNA"/>
</dbReference>
<accession>E4N407</accession>
<dbReference type="Gene3D" id="3.40.30.10">
    <property type="entry name" value="Glutaredoxin"/>
    <property type="match status" value="1"/>
</dbReference>
<dbReference type="HOGENOM" id="CLU_069253_2_0_11"/>
<dbReference type="eggNOG" id="COG2761">
    <property type="taxonomic scope" value="Bacteria"/>
</dbReference>
<dbReference type="InterPro" id="IPR036249">
    <property type="entry name" value="Thioredoxin-like_sf"/>
</dbReference>
<evidence type="ECO:0000313" key="2">
    <source>
        <dbReference type="EMBL" id="BAJ25938.1"/>
    </source>
</evidence>
<feature type="domain" description="DSBA-like thioredoxin" evidence="1">
    <location>
        <begin position="10"/>
        <end position="179"/>
    </location>
</feature>
<reference evidence="2 4" key="1">
    <citation type="journal article" date="2010" name="DNA Res.">
        <title>Genome sequence of Kitasatospora setae NBRC 14216T: an evolutionary snapshot of the family Streptomycetaceae.</title>
        <authorList>
            <person name="Ichikawa N."/>
            <person name="Oguchi A."/>
            <person name="Ikeda H."/>
            <person name="Ishikawa J."/>
            <person name="Kitani S."/>
            <person name="Watanabe Y."/>
            <person name="Nakamura S."/>
            <person name="Katano Y."/>
            <person name="Kishi E."/>
            <person name="Sasagawa M."/>
            <person name="Ankai A."/>
            <person name="Fukui S."/>
            <person name="Hashimoto Y."/>
            <person name="Kamata S."/>
            <person name="Otoguro M."/>
            <person name="Tanikawa S."/>
            <person name="Nihira T."/>
            <person name="Horinouchi S."/>
            <person name="Ohnishi Y."/>
            <person name="Hayakawa M."/>
            <person name="Kuzuyama T."/>
            <person name="Arisawa A."/>
            <person name="Nomoto F."/>
            <person name="Miura H."/>
            <person name="Takahashi Y."/>
            <person name="Fujita N."/>
        </authorList>
    </citation>
    <scope>NUCLEOTIDE SEQUENCE [LARGE SCALE GENOMIC DNA]</scope>
    <source>
        <strain evidence="4">ATCC 33774 / DSM 43861 / JCM 3304 / KCC A-0304 / NBRC 14216 / KM-6054</strain>
        <strain evidence="2">KM-6054</strain>
    </source>
</reference>
<dbReference type="Proteomes" id="UP000007076">
    <property type="component" value="Chromosome"/>
</dbReference>
<organism evidence="2 4">
    <name type="scientific">Kitasatospora setae (strain ATCC 33774 / DSM 43861 / JCM 3304 / KCC A-0304 / NBRC 14216 / KM-6054)</name>
    <name type="common">Streptomyces setae</name>
    <dbReference type="NCBI Taxonomy" id="452652"/>
    <lineage>
        <taxon>Bacteria</taxon>
        <taxon>Bacillati</taxon>
        <taxon>Actinomycetota</taxon>
        <taxon>Actinomycetes</taxon>
        <taxon>Kitasatosporales</taxon>
        <taxon>Streptomycetaceae</taxon>
        <taxon>Kitasatospora</taxon>
    </lineage>
</organism>
<proteinExistence type="predicted"/>
<name>E4N407_KITSK</name>
<dbReference type="InterPro" id="IPR001853">
    <property type="entry name" value="DSBA-like_thioredoxin_dom"/>
</dbReference>
<keyword evidence="4" id="KW-1185">Reference proteome</keyword>
<dbReference type="KEGG" id="ksk:KSE_75870t"/>
<dbReference type="KEGG" id="ksk:KSE_00870t"/>
<dbReference type="AlphaFoldDB" id="E4N407"/>
<dbReference type="PATRIC" id="fig|452652.3.peg.7630"/>
<dbReference type="SUPFAM" id="SSF52833">
    <property type="entry name" value="Thioredoxin-like"/>
    <property type="match status" value="1"/>
</dbReference>
<sequence length="207" mass="23270">MELTATKPIIDIWFDYICPFSVMTRKVIDDVTARTPADVRWHPYELHENGVPPTGKTDYPEHVWENSVLPMAERLGIRFGPVPAIALPRTALAMHGHRYAREHGLQEAWDTRVFDAHFHHGRDISDPAELTATAAGLGLDPEEFRARILSPQAALDHHDSQQHTRRALRVHTVPTIAIGPWRTEGVPQAGRLLDVIAALSTRRPTRA</sequence>
<evidence type="ECO:0000259" key="1">
    <source>
        <dbReference type="Pfam" id="PF01323"/>
    </source>
</evidence>
<dbReference type="Pfam" id="PF01323">
    <property type="entry name" value="DSBA"/>
    <property type="match status" value="1"/>
</dbReference>
<dbReference type="GO" id="GO:0016491">
    <property type="term" value="F:oxidoreductase activity"/>
    <property type="evidence" value="ECO:0007669"/>
    <property type="project" value="InterPro"/>
</dbReference>
<evidence type="ECO:0000313" key="3">
    <source>
        <dbReference type="EMBL" id="BAJ33340.1"/>
    </source>
</evidence>